<feature type="compositionally biased region" description="Basic and acidic residues" evidence="2">
    <location>
        <begin position="324"/>
        <end position="338"/>
    </location>
</feature>
<feature type="compositionally biased region" description="Basic residues" evidence="2">
    <location>
        <begin position="690"/>
        <end position="704"/>
    </location>
</feature>
<dbReference type="Gene3D" id="2.40.70.10">
    <property type="entry name" value="Acid Proteases"/>
    <property type="match status" value="1"/>
</dbReference>
<feature type="compositionally biased region" description="Basic and acidic residues" evidence="2">
    <location>
        <begin position="669"/>
        <end position="689"/>
    </location>
</feature>
<feature type="compositionally biased region" description="Basic and acidic residues" evidence="2">
    <location>
        <begin position="785"/>
        <end position="799"/>
    </location>
</feature>
<dbReference type="InterPro" id="IPR021109">
    <property type="entry name" value="Peptidase_aspartic_dom_sf"/>
</dbReference>
<dbReference type="OrthoDB" id="4786772at2759"/>
<feature type="region of interest" description="Disordered" evidence="2">
    <location>
        <begin position="1135"/>
        <end position="1155"/>
    </location>
</feature>
<reference evidence="4 5" key="1">
    <citation type="submission" date="2016-07" db="EMBL/GenBank/DDBJ databases">
        <title>Pervasive Adenine N6-methylation of Active Genes in Fungi.</title>
        <authorList>
            <consortium name="DOE Joint Genome Institute"/>
            <person name="Mondo S.J."/>
            <person name="Dannebaum R.O."/>
            <person name="Kuo R.C."/>
            <person name="Labutti K."/>
            <person name="Haridas S."/>
            <person name="Kuo A."/>
            <person name="Salamov A."/>
            <person name="Ahrendt S.R."/>
            <person name="Lipzen A."/>
            <person name="Sullivan W."/>
            <person name="Andreopoulos W.B."/>
            <person name="Clum A."/>
            <person name="Lindquist E."/>
            <person name="Daum C."/>
            <person name="Ramamoorthy G.K."/>
            <person name="Gryganskyi A."/>
            <person name="Culley D."/>
            <person name="Magnuson J.K."/>
            <person name="James T.Y."/>
            <person name="O'Malley M.A."/>
            <person name="Stajich J.E."/>
            <person name="Spatafora J.W."/>
            <person name="Visel A."/>
            <person name="Grigoriev I.V."/>
        </authorList>
    </citation>
    <scope>NUCLEOTIDE SEQUENCE [LARGE SCALE GENOMIC DNA]</scope>
    <source>
        <strain evidence="4 5">CBS 129021</strain>
    </source>
</reference>
<feature type="region of interest" description="Disordered" evidence="2">
    <location>
        <begin position="770"/>
        <end position="813"/>
    </location>
</feature>
<dbReference type="InterPro" id="IPR001995">
    <property type="entry name" value="Peptidase_A2_cat"/>
</dbReference>
<protein>
    <recommendedName>
        <fullName evidence="3">Peptidase A2 domain-containing protein</fullName>
    </recommendedName>
</protein>
<evidence type="ECO:0000259" key="3">
    <source>
        <dbReference type="PROSITE" id="PS50175"/>
    </source>
</evidence>
<proteinExistence type="predicted"/>
<dbReference type="PROSITE" id="PS50175">
    <property type="entry name" value="ASP_PROT_RETROV"/>
    <property type="match status" value="1"/>
</dbReference>
<feature type="domain" description="Peptidase A2" evidence="3">
    <location>
        <begin position="903"/>
        <end position="990"/>
    </location>
</feature>
<organism evidence="4 5">
    <name type="scientific">Pseudomassariella vexata</name>
    <dbReference type="NCBI Taxonomy" id="1141098"/>
    <lineage>
        <taxon>Eukaryota</taxon>
        <taxon>Fungi</taxon>
        <taxon>Dikarya</taxon>
        <taxon>Ascomycota</taxon>
        <taxon>Pezizomycotina</taxon>
        <taxon>Sordariomycetes</taxon>
        <taxon>Xylariomycetidae</taxon>
        <taxon>Amphisphaeriales</taxon>
        <taxon>Pseudomassariaceae</taxon>
        <taxon>Pseudomassariella</taxon>
    </lineage>
</organism>
<dbReference type="SUPFAM" id="SSF50630">
    <property type="entry name" value="Acid proteases"/>
    <property type="match status" value="1"/>
</dbReference>
<gene>
    <name evidence="4" type="ORF">BCR38DRAFT_101717</name>
</gene>
<feature type="compositionally biased region" description="Basic residues" evidence="2">
    <location>
        <begin position="711"/>
        <end position="723"/>
    </location>
</feature>
<dbReference type="GO" id="GO:0006508">
    <property type="term" value="P:proteolysis"/>
    <property type="evidence" value="ECO:0007669"/>
    <property type="project" value="InterPro"/>
</dbReference>
<feature type="compositionally biased region" description="Acidic residues" evidence="2">
    <location>
        <begin position="305"/>
        <end position="314"/>
    </location>
</feature>
<feature type="region of interest" description="Disordered" evidence="2">
    <location>
        <begin position="190"/>
        <end position="210"/>
    </location>
</feature>
<feature type="compositionally biased region" description="Low complexity" evidence="2">
    <location>
        <begin position="261"/>
        <end position="299"/>
    </location>
</feature>
<keyword evidence="1" id="KW-0378">Hydrolase</keyword>
<evidence type="ECO:0000313" key="4">
    <source>
        <dbReference type="EMBL" id="ORY70191.1"/>
    </source>
</evidence>
<evidence type="ECO:0000256" key="1">
    <source>
        <dbReference type="ARBA" id="ARBA00022801"/>
    </source>
</evidence>
<accession>A0A1Y2EF42</accession>
<name>A0A1Y2EF42_9PEZI</name>
<keyword evidence="5" id="KW-1185">Reference proteome</keyword>
<feature type="compositionally biased region" description="Polar residues" evidence="2">
    <location>
        <begin position="191"/>
        <end position="208"/>
    </location>
</feature>
<dbReference type="Proteomes" id="UP000193689">
    <property type="component" value="Unassembled WGS sequence"/>
</dbReference>
<dbReference type="InParanoid" id="A0A1Y2EF42"/>
<comment type="caution">
    <text evidence="4">The sequence shown here is derived from an EMBL/GenBank/DDBJ whole genome shotgun (WGS) entry which is preliminary data.</text>
</comment>
<dbReference type="AlphaFoldDB" id="A0A1Y2EF42"/>
<evidence type="ECO:0000256" key="2">
    <source>
        <dbReference type="SAM" id="MobiDB-lite"/>
    </source>
</evidence>
<dbReference type="GO" id="GO:0004190">
    <property type="term" value="F:aspartic-type endopeptidase activity"/>
    <property type="evidence" value="ECO:0007669"/>
    <property type="project" value="InterPro"/>
</dbReference>
<dbReference type="STRING" id="1141098.A0A1Y2EF42"/>
<dbReference type="RefSeq" id="XP_040720141.1">
    <property type="nucleotide sequence ID" value="XM_040853301.1"/>
</dbReference>
<evidence type="ECO:0000313" key="5">
    <source>
        <dbReference type="Proteomes" id="UP000193689"/>
    </source>
</evidence>
<feature type="region of interest" description="Disordered" evidence="2">
    <location>
        <begin position="654"/>
        <end position="723"/>
    </location>
</feature>
<feature type="region of interest" description="Disordered" evidence="2">
    <location>
        <begin position="224"/>
        <end position="338"/>
    </location>
</feature>
<dbReference type="GeneID" id="63769513"/>
<dbReference type="EMBL" id="MCFJ01000002">
    <property type="protein sequence ID" value="ORY70191.1"/>
    <property type="molecule type" value="Genomic_DNA"/>
</dbReference>
<sequence length="1183" mass="134918">MPAFSIENIENCIQVLEYIENHPTNISVTKLPVEAFVGLREIVDDLSEDQLRQYKANMLQKQQHNVGRRRTARAQSQETNLYDPQWVVEPNLFRTHLGRAIKYHKGLQDRNNRQLAGEDGVKAAEAATAAGAAKAQETPAQNQQLEVARAAIKAEQQLQRYQQTQAEARRKQWKTPMDYVTLRVEAGEKGYQQTDPGLSPLQSNSPTRKTIKFGRVVPCKDKSLQQETSDYIGRRRSHSLPPVEQRIYTLSPTPAPRGRTPLPISVQIPPQQSQTSQPQTPRKGMKSPANPWSSASSSPLIDRPIDEEGQDTMEDTPPNLPQERAARRQRERDRAREQLDRDMRIADLVAALDYSGRYGFVGETVGTFKETLNKIGDSFQRFAEVTSAMPKSEFRKQSAHGWKIQKLGYFNPDLDESYGEKTTIGNDTTYRNVHMFADAVKAAAKNPAKKEIIKANLPDQFKGEAELWFFTLSDEKKNLLSQSLTGFLNLLVDRYKMKPAEAYLWLADPANHYTREKLLAHEDFRTWSLKLMNVCKAVNITDSTGLMTNIYNRLYPGLKVHIPEDAEGLEVDDYLDYIERKVRSHRDELVYSGHKDKKPTISQMVVRGQLPMAPALIDAAKPQRMLQAANATYHLNNDENITIGDDEHANYFNPNRRNWRGNDNYGPSDRFKGHAEPRHNRDERGDRRPFYRRSNRRFGFRRRGRGDFRNRRQGRNRRFRKYHRTARYEGRAYIAEENHYLDPNDSEFDEQEQTLNKEGFIYVGEEEDDGRFVGCENDSSSINSDIDHSDDGYEGHAEEAPSQPQNRKDNESDETHKFACSKCAKPFPTEQAWFVHELSNTCESTQHNEPKKQSAQIHVAYKIPESGEIIMKAKPKKIEKIDKGIASITYCQVNIEYEGHEPTTGCLDTGATNTLADRKWVQTYAPEAEILTNDTLRIRGIGGTLTLTERAILTFVLRGNKRGKPTHCLITAEVWIMDNLKPDILLGSSFLAEHGVTIDYGRNKATFSSCNGMETDITVYRKRNTIRRRVLVEAATVVPANSRTLIHVCYADVDEFDDYGSRRDYQFIASAKGFSNCVTDARSAKVVPYTNLSDKAIRLTRKQKVGHLTDIGEDGFIATSWERANMVQTACIIQDEQRTEEMSNKPAPTDNDEDNDVWISQEFTLTDDMMAMLQSEDCTPDDL</sequence>